<gene>
    <name evidence="1" type="ORF">LEP1GSC058_2925</name>
</gene>
<sequence>MIPFFNPDSPLLFRKKPDSELKELFERKEFPSNICPNWISRLLNSFLESKNRTTAIGRIVGVRAI</sequence>
<dbReference type="EMBL" id="AKWZ02000010">
    <property type="protein sequence ID" value="EPG74373.1"/>
    <property type="molecule type" value="Genomic_DNA"/>
</dbReference>
<evidence type="ECO:0000313" key="1">
    <source>
        <dbReference type="EMBL" id="EPG74373.1"/>
    </source>
</evidence>
<protein>
    <submittedName>
        <fullName evidence="1">Uncharacterized protein</fullName>
    </submittedName>
</protein>
<name>S3UYR1_9LEPT</name>
<dbReference type="STRING" id="1193011.LEP1GSC058_2925"/>
<keyword evidence="2" id="KW-1185">Reference proteome</keyword>
<accession>S3UYR1</accession>
<organism evidence="1 2">
    <name type="scientific">Leptospira fainei serovar Hurstbridge str. BUT 6</name>
    <dbReference type="NCBI Taxonomy" id="1193011"/>
    <lineage>
        <taxon>Bacteria</taxon>
        <taxon>Pseudomonadati</taxon>
        <taxon>Spirochaetota</taxon>
        <taxon>Spirochaetia</taxon>
        <taxon>Leptospirales</taxon>
        <taxon>Leptospiraceae</taxon>
        <taxon>Leptospira</taxon>
    </lineage>
</organism>
<evidence type="ECO:0000313" key="2">
    <source>
        <dbReference type="Proteomes" id="UP000014540"/>
    </source>
</evidence>
<dbReference type="AlphaFoldDB" id="S3UYR1"/>
<comment type="caution">
    <text evidence="1">The sequence shown here is derived from an EMBL/GenBank/DDBJ whole genome shotgun (WGS) entry which is preliminary data.</text>
</comment>
<dbReference type="Proteomes" id="UP000014540">
    <property type="component" value="Unassembled WGS sequence"/>
</dbReference>
<proteinExistence type="predicted"/>
<reference evidence="1" key="1">
    <citation type="submission" date="2013-04" db="EMBL/GenBank/DDBJ databases">
        <authorList>
            <person name="Harkins D.M."/>
            <person name="Durkin A.S."/>
            <person name="Selengut J.D."/>
            <person name="Sanka R."/>
            <person name="DePew J."/>
            <person name="Purushe J."/>
            <person name="Ahmed A."/>
            <person name="van der Linden H."/>
            <person name="Goris M.G.A."/>
            <person name="Hartskeerl R.A."/>
            <person name="Vinetz J.M."/>
            <person name="Sutton G.G."/>
            <person name="Nelson W.C."/>
            <person name="Fouts D.E."/>
        </authorList>
    </citation>
    <scope>NUCLEOTIDE SEQUENCE [LARGE SCALE GENOMIC DNA]</scope>
    <source>
        <strain evidence="1">BUT 6</strain>
    </source>
</reference>